<dbReference type="STRING" id="471856.Jden_1290"/>
<evidence type="ECO:0000256" key="7">
    <source>
        <dbReference type="ARBA" id="ARBA00023010"/>
    </source>
</evidence>
<dbReference type="KEGG" id="jde:Jden_1290"/>
<comment type="subcellular location">
    <subcellularLocation>
        <location evidence="1 9">Cell membrane</location>
        <topology evidence="1 9">Single-pass membrane protein</topology>
    </subcellularLocation>
</comment>
<accession>C7R489</accession>
<dbReference type="OrthoDB" id="5245163at2"/>
<dbReference type="NCBIfam" id="NF001854">
    <property type="entry name" value="PRK00575.1"/>
    <property type="match status" value="1"/>
</dbReference>
<evidence type="ECO:0000256" key="2">
    <source>
        <dbReference type="ARBA" id="ARBA00022448"/>
    </source>
</evidence>
<keyword evidence="4 9" id="KW-0812">Transmembrane</keyword>
<dbReference type="RefSeq" id="WP_015771574.1">
    <property type="nucleotide sequence ID" value="NC_013174.1"/>
</dbReference>
<comment type="similarity">
    <text evidence="9">Belongs to the TatA/E family.</text>
</comment>
<dbReference type="InterPro" id="IPR003369">
    <property type="entry name" value="TatA/B/E"/>
</dbReference>
<evidence type="ECO:0000256" key="4">
    <source>
        <dbReference type="ARBA" id="ARBA00022692"/>
    </source>
</evidence>
<keyword evidence="12" id="KW-1185">Reference proteome</keyword>
<feature type="region of interest" description="Disordered" evidence="10">
    <location>
        <begin position="44"/>
        <end position="94"/>
    </location>
</feature>
<evidence type="ECO:0000256" key="8">
    <source>
        <dbReference type="ARBA" id="ARBA00023136"/>
    </source>
</evidence>
<dbReference type="GO" id="GO:0033281">
    <property type="term" value="C:TAT protein transport complex"/>
    <property type="evidence" value="ECO:0007669"/>
    <property type="project" value="UniProtKB-UniRule"/>
</dbReference>
<dbReference type="HAMAP" id="MF_00236">
    <property type="entry name" value="TatA_E"/>
    <property type="match status" value="1"/>
</dbReference>
<keyword evidence="2 9" id="KW-0813">Transport</keyword>
<dbReference type="eggNOG" id="COG1826">
    <property type="taxonomic scope" value="Bacteria"/>
</dbReference>
<evidence type="ECO:0000256" key="1">
    <source>
        <dbReference type="ARBA" id="ARBA00004162"/>
    </source>
</evidence>
<dbReference type="Proteomes" id="UP000000628">
    <property type="component" value="Chromosome"/>
</dbReference>
<gene>
    <name evidence="9" type="primary">tatA</name>
    <name evidence="11" type="ordered locus">Jden_1290</name>
</gene>
<dbReference type="AlphaFoldDB" id="C7R489"/>
<sequence>MPGLTKPSHWLILILVLLLLFGAKKLPDLARSIGQSMKIFKKEIKDLSDDDTPAQTYSQPNEPTHPGPAATHSAPSDPSPTSPGDQSHRGGGAA</sequence>
<feature type="compositionally biased region" description="Polar residues" evidence="10">
    <location>
        <begin position="53"/>
        <end position="62"/>
    </location>
</feature>
<evidence type="ECO:0000256" key="3">
    <source>
        <dbReference type="ARBA" id="ARBA00022475"/>
    </source>
</evidence>
<dbReference type="PANTHER" id="PTHR42982">
    <property type="entry name" value="SEC-INDEPENDENT PROTEIN TRANSLOCASE PROTEIN TATA"/>
    <property type="match status" value="1"/>
</dbReference>
<dbReference type="EMBL" id="CP001706">
    <property type="protein sequence ID" value="ACV08946.1"/>
    <property type="molecule type" value="Genomic_DNA"/>
</dbReference>
<dbReference type="GO" id="GO:0008320">
    <property type="term" value="F:protein transmembrane transporter activity"/>
    <property type="evidence" value="ECO:0007669"/>
    <property type="project" value="UniProtKB-UniRule"/>
</dbReference>
<dbReference type="Pfam" id="PF02416">
    <property type="entry name" value="TatA_B_E"/>
    <property type="match status" value="1"/>
</dbReference>
<dbReference type="PANTHER" id="PTHR42982:SF8">
    <property type="entry name" value="SEC-INDEPENDENT PROTEIN TRANSLOCASE PROTEIN TATA"/>
    <property type="match status" value="1"/>
</dbReference>
<evidence type="ECO:0000256" key="5">
    <source>
        <dbReference type="ARBA" id="ARBA00022927"/>
    </source>
</evidence>
<dbReference type="HOGENOM" id="CLU_086034_4_0_11"/>
<dbReference type="GO" id="GO:0043953">
    <property type="term" value="P:protein transport by the Tat complex"/>
    <property type="evidence" value="ECO:0007669"/>
    <property type="project" value="UniProtKB-UniRule"/>
</dbReference>
<evidence type="ECO:0000256" key="9">
    <source>
        <dbReference type="HAMAP-Rule" id="MF_00236"/>
    </source>
</evidence>
<evidence type="ECO:0000313" key="11">
    <source>
        <dbReference type="EMBL" id="ACV08946.1"/>
    </source>
</evidence>
<comment type="function">
    <text evidence="9">Part of the twin-arginine translocation (Tat) system that transports large folded proteins containing a characteristic twin-arginine motif in their signal peptide across membranes. TatA could form the protein-conducting channel of the Tat system.</text>
</comment>
<name>C7R489_JONDD</name>
<keyword evidence="7 9" id="KW-0811">Translocation</keyword>
<evidence type="ECO:0000313" key="12">
    <source>
        <dbReference type="Proteomes" id="UP000000628"/>
    </source>
</evidence>
<evidence type="ECO:0000256" key="10">
    <source>
        <dbReference type="SAM" id="MobiDB-lite"/>
    </source>
</evidence>
<reference evidence="11 12" key="1">
    <citation type="journal article" date="2009" name="Stand. Genomic Sci.">
        <title>Complete genome sequence of Jonesia denitrificans type strain (Prevot 55134).</title>
        <authorList>
            <person name="Pukall R."/>
            <person name="Gehrich-Schroter G."/>
            <person name="Lapidus A."/>
            <person name="Nolan M."/>
            <person name="Glavina Del Rio T."/>
            <person name="Lucas S."/>
            <person name="Chen F."/>
            <person name="Tice H."/>
            <person name="Pitluck S."/>
            <person name="Cheng J.F."/>
            <person name="Copeland A."/>
            <person name="Saunders E."/>
            <person name="Brettin T."/>
            <person name="Detter J.C."/>
            <person name="Bruce D."/>
            <person name="Goodwin L."/>
            <person name="Pati A."/>
            <person name="Ivanova N."/>
            <person name="Mavromatis K."/>
            <person name="Ovchinnikova G."/>
            <person name="Chen A."/>
            <person name="Palaniappan K."/>
            <person name="Land M."/>
            <person name="Hauser L."/>
            <person name="Chang Y.J."/>
            <person name="Jeffries C.D."/>
            <person name="Chain P."/>
            <person name="Goker M."/>
            <person name="Bristow J."/>
            <person name="Eisen J.A."/>
            <person name="Markowitz V."/>
            <person name="Hugenholtz P."/>
            <person name="Kyrpides N.C."/>
            <person name="Klenk H.P."/>
            <person name="Han C."/>
        </authorList>
    </citation>
    <scope>NUCLEOTIDE SEQUENCE [LARGE SCALE GENOMIC DNA]</scope>
    <source>
        <strain evidence="12">ATCC 14870 / DSM 20603 / BCRC 15368 / CIP 55.134 / JCM 11481 / NBRC 15587 / NCTC 10816 / Prevot 55134</strain>
    </source>
</reference>
<evidence type="ECO:0000256" key="6">
    <source>
        <dbReference type="ARBA" id="ARBA00022989"/>
    </source>
</evidence>
<dbReference type="NCBIfam" id="TIGR01411">
    <property type="entry name" value="tatAE"/>
    <property type="match status" value="1"/>
</dbReference>
<keyword evidence="8 9" id="KW-0472">Membrane</keyword>
<keyword evidence="3 9" id="KW-1003">Cell membrane</keyword>
<protein>
    <recommendedName>
        <fullName evidence="9">Sec-independent protein translocase protein TatA</fullName>
    </recommendedName>
</protein>
<organism evidence="11 12">
    <name type="scientific">Jonesia denitrificans (strain ATCC 14870 / DSM 20603 / BCRC 15368 / CIP 55.134 / JCM 11481 / NBRC 15587 / NCTC 10816 / Prevot 55134)</name>
    <name type="common">Listeria denitrificans</name>
    <dbReference type="NCBI Taxonomy" id="471856"/>
    <lineage>
        <taxon>Bacteria</taxon>
        <taxon>Bacillati</taxon>
        <taxon>Actinomycetota</taxon>
        <taxon>Actinomycetes</taxon>
        <taxon>Micrococcales</taxon>
        <taxon>Jonesiaceae</taxon>
        <taxon>Jonesia</taxon>
    </lineage>
</organism>
<dbReference type="InterPro" id="IPR006312">
    <property type="entry name" value="TatA/E"/>
</dbReference>
<comment type="subunit">
    <text evidence="9">The Tat system comprises two distinct complexes: a TatABC complex, containing multiple copies of TatA, TatB and TatC subunits, and a separate TatA complex, containing only TatA subunits. Substrates initially bind to the TatABC complex, which probably triggers association of the separate TatA complex to form the active translocon.</text>
</comment>
<dbReference type="Gene3D" id="1.20.5.3310">
    <property type="match status" value="1"/>
</dbReference>
<keyword evidence="5 9" id="KW-0653">Protein transport</keyword>
<proteinExistence type="inferred from homology"/>
<keyword evidence="6 9" id="KW-1133">Transmembrane helix</keyword>